<keyword evidence="3" id="KW-1185">Reference proteome</keyword>
<gene>
    <name evidence="2" type="ORF">Cadr_000009125</name>
</gene>
<feature type="region of interest" description="Disordered" evidence="1">
    <location>
        <begin position="71"/>
        <end position="96"/>
    </location>
</feature>
<feature type="compositionally biased region" description="Gly residues" evidence="1">
    <location>
        <begin position="41"/>
        <end position="50"/>
    </location>
</feature>
<proteinExistence type="predicted"/>
<feature type="region of interest" description="Disordered" evidence="1">
    <location>
        <begin position="25"/>
        <end position="56"/>
    </location>
</feature>
<sequence length="454" mass="48932">MQNAAGNRGKDQAGLGPKLAGPPLGLCGYGHSHQTKETGKGKPGSIGGSGTSSTLGKHRCIRGWRLLVSTPPRGGPGRLARTTPVDASLDDSFPNSPMPSLRTTVCGPDYQPQPATLKILSLECRSSQGLTGCSTSFLQMDRMTWPARLQLPLPLSLHYIYLGEATEAGRIRDRKGLPTLRTIPLPPAATPHDGAWCVCFCNHGTQPAQGSDRGDVWVCGPTVSEQQRQDLTFVQQTLGPACLEAAKSPSLGTLGGESTGPSMDISHSCKPSDFQGSRESYPRETSQCLPMLRALRQTLQTARSSDGEPMACGLQKPRGRIILHSVHQVPGTGLRRCYHHPYWRNERTCSGMLNNLPKATDSRRPSWDLSVVPGLYGNAGIQGAQLQVSHFTVPTQAGLRKALGMPVLLLRGSEGPSEATRWAPRTVSFLSYFPLLFQPPSHVHPTWATLSWGD</sequence>
<dbReference type="EMBL" id="JWIN03000011">
    <property type="protein sequence ID" value="KAB1271657.1"/>
    <property type="molecule type" value="Genomic_DNA"/>
</dbReference>
<organism evidence="2 3">
    <name type="scientific">Camelus dromedarius</name>
    <name type="common">Dromedary</name>
    <name type="synonym">Arabian camel</name>
    <dbReference type="NCBI Taxonomy" id="9838"/>
    <lineage>
        <taxon>Eukaryota</taxon>
        <taxon>Metazoa</taxon>
        <taxon>Chordata</taxon>
        <taxon>Craniata</taxon>
        <taxon>Vertebrata</taxon>
        <taxon>Euteleostomi</taxon>
        <taxon>Mammalia</taxon>
        <taxon>Eutheria</taxon>
        <taxon>Laurasiatheria</taxon>
        <taxon>Artiodactyla</taxon>
        <taxon>Tylopoda</taxon>
        <taxon>Camelidae</taxon>
        <taxon>Camelus</taxon>
    </lineage>
</organism>
<evidence type="ECO:0000256" key="1">
    <source>
        <dbReference type="SAM" id="MobiDB-lite"/>
    </source>
</evidence>
<comment type="caution">
    <text evidence="2">The sequence shown here is derived from an EMBL/GenBank/DDBJ whole genome shotgun (WGS) entry which is preliminary data.</text>
</comment>
<dbReference type="AlphaFoldDB" id="A0A5N4DKR5"/>
<dbReference type="Proteomes" id="UP000299084">
    <property type="component" value="Unassembled WGS sequence"/>
</dbReference>
<accession>A0A5N4DKR5</accession>
<reference evidence="2 3" key="1">
    <citation type="journal article" date="2019" name="Mol. Ecol. Resour.">
        <title>Improving Illumina assemblies with Hi-C and long reads: an example with the North African dromedary.</title>
        <authorList>
            <person name="Elbers J.P."/>
            <person name="Rogers M.F."/>
            <person name="Perelman P.L."/>
            <person name="Proskuryakova A.A."/>
            <person name="Serdyukova N.A."/>
            <person name="Johnson W.E."/>
            <person name="Horin P."/>
            <person name="Corander J."/>
            <person name="Murphy D."/>
            <person name="Burger P.A."/>
        </authorList>
    </citation>
    <scope>NUCLEOTIDE SEQUENCE [LARGE SCALE GENOMIC DNA]</scope>
    <source>
        <strain evidence="2">Drom800</strain>
        <tissue evidence="2">Blood</tissue>
    </source>
</reference>
<name>A0A5N4DKR5_CAMDR</name>
<evidence type="ECO:0000313" key="2">
    <source>
        <dbReference type="EMBL" id="KAB1271657.1"/>
    </source>
</evidence>
<evidence type="ECO:0000313" key="3">
    <source>
        <dbReference type="Proteomes" id="UP000299084"/>
    </source>
</evidence>
<feature type="region of interest" description="Disordered" evidence="1">
    <location>
        <begin position="257"/>
        <end position="281"/>
    </location>
</feature>
<protein>
    <submittedName>
        <fullName evidence="2">Uncharacterized protein</fullName>
    </submittedName>
</protein>